<sequence>MAPATLLHAQRGTAAAWNTMPSPVELALISLLPTTSPIPSELIELSNSLVAQSRSRASSMKPEEEIGRTYTCCHIACERLGKKLSLELGKPSPPVKPALYKKLKTYLSSALRTPAATPRRATRTEDKVGSAVGTPTGERSSAAATPSSVGRRGLRSADATPKQSAQATTPTSGRKRKVDEVDEGAARTATDLPGFPEDPTADAGEGEDTDVGKELIPANRPAKTPLRRKEKHAKRNMDDMEDLGPAGLLPGLGTMFQPALDWLGDERHAEYITWKKGMMAEIFAIERGQAAA</sequence>
<protein>
    <recommendedName>
        <fullName evidence="7">ORC6 first cyclin-like domain-containing protein</fullName>
    </recommendedName>
</protein>
<feature type="domain" description="ORC6 first cyclin-like" evidence="7">
    <location>
        <begin position="30"/>
        <end position="111"/>
    </location>
</feature>
<dbReference type="Proteomes" id="UP000281677">
    <property type="component" value="Unassembled WGS sequence"/>
</dbReference>
<reference evidence="8 9" key="1">
    <citation type="journal article" date="2018" name="BMC Genomics">
        <title>Genomic evidence for intraspecific hybridization in a clonal and extremely halotolerant yeast.</title>
        <authorList>
            <person name="Gostincar C."/>
            <person name="Stajich J.E."/>
            <person name="Zupancic J."/>
            <person name="Zalar P."/>
            <person name="Gunde-Cimerman N."/>
        </authorList>
    </citation>
    <scope>NUCLEOTIDE SEQUENCE [LARGE SCALE GENOMIC DNA]</scope>
    <source>
        <strain evidence="8 9">EXF-120</strain>
    </source>
</reference>
<gene>
    <name evidence="8" type="ORF">D0859_13069</name>
</gene>
<organism evidence="8 9">
    <name type="scientific">Hortaea werneckii</name>
    <name type="common">Black yeast</name>
    <name type="synonym">Cladosporium werneckii</name>
    <dbReference type="NCBI Taxonomy" id="91943"/>
    <lineage>
        <taxon>Eukaryota</taxon>
        <taxon>Fungi</taxon>
        <taxon>Dikarya</taxon>
        <taxon>Ascomycota</taxon>
        <taxon>Pezizomycotina</taxon>
        <taxon>Dothideomycetes</taxon>
        <taxon>Dothideomycetidae</taxon>
        <taxon>Mycosphaerellales</taxon>
        <taxon>Teratosphaeriaceae</taxon>
        <taxon>Hortaea</taxon>
    </lineage>
</organism>
<keyword evidence="3" id="KW-0235">DNA replication</keyword>
<evidence type="ECO:0000256" key="2">
    <source>
        <dbReference type="ARBA" id="ARBA00010840"/>
    </source>
</evidence>
<dbReference type="InterPro" id="IPR008721">
    <property type="entry name" value="ORC6_cyclin_first"/>
</dbReference>
<accession>A0A3M7IBE5</accession>
<keyword evidence="4" id="KW-0238">DNA-binding</keyword>
<dbReference type="VEuPathDB" id="FungiDB:BTJ68_13507"/>
<dbReference type="Pfam" id="PF05460">
    <property type="entry name" value="ORC6"/>
    <property type="match status" value="1"/>
</dbReference>
<comment type="caution">
    <text evidence="8">The sequence shown here is derived from an EMBL/GenBank/DDBJ whole genome shotgun (WGS) entry which is preliminary data.</text>
</comment>
<dbReference type="GO" id="GO:0005664">
    <property type="term" value="C:nuclear origin of replication recognition complex"/>
    <property type="evidence" value="ECO:0007669"/>
    <property type="project" value="InterPro"/>
</dbReference>
<feature type="compositionally biased region" description="Polar residues" evidence="6">
    <location>
        <begin position="137"/>
        <end position="148"/>
    </location>
</feature>
<evidence type="ECO:0000313" key="9">
    <source>
        <dbReference type="Proteomes" id="UP000281677"/>
    </source>
</evidence>
<dbReference type="AlphaFoldDB" id="A0A3M7IBE5"/>
<evidence type="ECO:0000259" key="7">
    <source>
        <dbReference type="Pfam" id="PF05460"/>
    </source>
</evidence>
<evidence type="ECO:0000313" key="8">
    <source>
        <dbReference type="EMBL" id="RMZ22890.1"/>
    </source>
</evidence>
<keyword evidence="5" id="KW-0539">Nucleus</keyword>
<dbReference type="OrthoDB" id="5367324at2759"/>
<evidence type="ECO:0000256" key="5">
    <source>
        <dbReference type="ARBA" id="ARBA00023242"/>
    </source>
</evidence>
<dbReference type="GO" id="GO:0003677">
    <property type="term" value="F:DNA binding"/>
    <property type="evidence" value="ECO:0007669"/>
    <property type="project" value="UniProtKB-KW"/>
</dbReference>
<name>A0A3M7IBE5_HORWE</name>
<comment type="similarity">
    <text evidence="2">Belongs to the ORC6 family.</text>
</comment>
<evidence type="ECO:0000256" key="6">
    <source>
        <dbReference type="SAM" id="MobiDB-lite"/>
    </source>
</evidence>
<evidence type="ECO:0000256" key="4">
    <source>
        <dbReference type="ARBA" id="ARBA00023125"/>
    </source>
</evidence>
<feature type="compositionally biased region" description="Basic residues" evidence="6">
    <location>
        <begin position="225"/>
        <end position="234"/>
    </location>
</feature>
<evidence type="ECO:0000256" key="3">
    <source>
        <dbReference type="ARBA" id="ARBA00022705"/>
    </source>
</evidence>
<comment type="subcellular location">
    <subcellularLocation>
        <location evidence="1">Nucleus</location>
    </subcellularLocation>
</comment>
<evidence type="ECO:0000256" key="1">
    <source>
        <dbReference type="ARBA" id="ARBA00004123"/>
    </source>
</evidence>
<feature type="region of interest" description="Disordered" evidence="6">
    <location>
        <begin position="110"/>
        <end position="242"/>
    </location>
</feature>
<feature type="compositionally biased region" description="Low complexity" evidence="6">
    <location>
        <begin position="110"/>
        <end position="119"/>
    </location>
</feature>
<dbReference type="GO" id="GO:0006260">
    <property type="term" value="P:DNA replication"/>
    <property type="evidence" value="ECO:0007669"/>
    <property type="project" value="UniProtKB-KW"/>
</dbReference>
<proteinExistence type="inferred from homology"/>
<dbReference type="EMBL" id="QWIT01000528">
    <property type="protein sequence ID" value="RMZ22890.1"/>
    <property type="molecule type" value="Genomic_DNA"/>
</dbReference>
<feature type="compositionally biased region" description="Polar residues" evidence="6">
    <location>
        <begin position="161"/>
        <end position="172"/>
    </location>
</feature>